<evidence type="ECO:0000259" key="6">
    <source>
        <dbReference type="Pfam" id="PF00673"/>
    </source>
</evidence>
<dbReference type="PIRSF" id="PIRSF002161">
    <property type="entry name" value="Ribosomal_L5"/>
    <property type="match status" value="1"/>
</dbReference>
<reference evidence="7" key="1">
    <citation type="journal article" date="2020" name="BMC Evol. Biol.">
        <title>Potential causes and consequences of rapid mitochondrial genome evolution in thermoacidophilic Galdieria (Rhodophyta).</title>
        <authorList>
            <person name="Cho C.H."/>
            <person name="Park S.I."/>
            <person name="Ciniglia C."/>
            <person name="Yang E.C."/>
            <person name="Graf L."/>
            <person name="Bhattacharya D."/>
            <person name="Yoon H.S."/>
        </authorList>
    </citation>
    <scope>NUCLEOTIDE SEQUENCE</scope>
    <source>
        <strain evidence="7">ACUF 019</strain>
    </source>
</reference>
<geneLocation type="mitochondrion" evidence="7"/>
<comment type="similarity">
    <text evidence="1 5">Belongs to the universal ribosomal protein uL5 family.</text>
</comment>
<dbReference type="GO" id="GO:1990904">
    <property type="term" value="C:ribonucleoprotein complex"/>
    <property type="evidence" value="ECO:0007669"/>
    <property type="project" value="UniProtKB-KW"/>
</dbReference>
<dbReference type="GO" id="GO:0006412">
    <property type="term" value="P:translation"/>
    <property type="evidence" value="ECO:0007669"/>
    <property type="project" value="InterPro"/>
</dbReference>
<dbReference type="SUPFAM" id="SSF55282">
    <property type="entry name" value="RL5-like"/>
    <property type="match status" value="1"/>
</dbReference>
<protein>
    <recommendedName>
        <fullName evidence="4">50S ribosomal protein L5, chloroplastic</fullName>
    </recommendedName>
</protein>
<dbReference type="GeneID" id="63062180"/>
<dbReference type="Pfam" id="PF00673">
    <property type="entry name" value="Ribosomal_L5_C"/>
    <property type="match status" value="1"/>
</dbReference>
<evidence type="ECO:0000256" key="5">
    <source>
        <dbReference type="RuleBase" id="RU003930"/>
    </source>
</evidence>
<dbReference type="InterPro" id="IPR002132">
    <property type="entry name" value="Ribosomal_uL5"/>
</dbReference>
<evidence type="ECO:0000313" key="7">
    <source>
        <dbReference type="EMBL" id="QNR39846.1"/>
    </source>
</evidence>
<gene>
    <name evidence="7" type="primary">rpl5</name>
    <name evidence="7" type="ORF">CDCA_ACUF019_024</name>
</gene>
<evidence type="ECO:0000256" key="3">
    <source>
        <dbReference type="ARBA" id="ARBA00023274"/>
    </source>
</evidence>
<evidence type="ECO:0000256" key="4">
    <source>
        <dbReference type="ARBA" id="ARBA00035391"/>
    </source>
</evidence>
<name>A0A7H0WBB7_CYACA</name>
<keyword evidence="7" id="KW-0496">Mitochondrion</keyword>
<evidence type="ECO:0000256" key="2">
    <source>
        <dbReference type="ARBA" id="ARBA00022980"/>
    </source>
</evidence>
<organism evidence="7">
    <name type="scientific">Cyanidium caldarium</name>
    <name type="common">Red alga</name>
    <dbReference type="NCBI Taxonomy" id="2771"/>
    <lineage>
        <taxon>Eukaryota</taxon>
        <taxon>Rhodophyta</taxon>
        <taxon>Bangiophyceae</taxon>
        <taxon>Cyanidiales</taxon>
        <taxon>Cyanidiaceae</taxon>
        <taxon>Cyanidium</taxon>
    </lineage>
</organism>
<accession>A0A7H0WBB7</accession>
<feature type="domain" description="Large ribosomal subunit protein uL5 C-terminal" evidence="6">
    <location>
        <begin position="89"/>
        <end position="186"/>
    </location>
</feature>
<dbReference type="EMBL" id="MT270118">
    <property type="protein sequence ID" value="QNR39846.1"/>
    <property type="molecule type" value="Genomic_DNA"/>
</dbReference>
<dbReference type="RefSeq" id="YP_010007668.1">
    <property type="nucleotide sequence ID" value="NC_053320.1"/>
</dbReference>
<dbReference type="InterPro" id="IPR031309">
    <property type="entry name" value="Ribosomal_uL5_C"/>
</dbReference>
<keyword evidence="2 5" id="KW-0689">Ribosomal protein</keyword>
<dbReference type="Gene3D" id="3.30.1440.10">
    <property type="match status" value="1"/>
</dbReference>
<sequence length="191" mass="22281">MVKKYLSYYCKEILHYELLIKLNFDSCLKFPYVEKCIVSLTSPDIILEEDSLLPVLLVNDWISCQRALSTRIKKSVSLFKVVLFKNSEVGVKVTLRDDIIYHFLDILYFCVLLNSQDFPKNFFLKNLENFDSSGNFSFSVSNVLKFPQFNLNISELFKVSPKTLLGFNVVLVFSFNNYKISEIVLKFLQFC</sequence>
<dbReference type="GO" id="GO:0003735">
    <property type="term" value="F:structural constituent of ribosome"/>
    <property type="evidence" value="ECO:0007669"/>
    <property type="project" value="InterPro"/>
</dbReference>
<proteinExistence type="inferred from homology"/>
<dbReference type="GO" id="GO:0005840">
    <property type="term" value="C:ribosome"/>
    <property type="evidence" value="ECO:0007669"/>
    <property type="project" value="UniProtKB-KW"/>
</dbReference>
<dbReference type="InterPro" id="IPR022803">
    <property type="entry name" value="Ribosomal_uL5_dom_sf"/>
</dbReference>
<keyword evidence="3 5" id="KW-0687">Ribonucleoprotein</keyword>
<evidence type="ECO:0000256" key="1">
    <source>
        <dbReference type="ARBA" id="ARBA00008553"/>
    </source>
</evidence>
<dbReference type="AlphaFoldDB" id="A0A7H0WBB7"/>